<keyword evidence="6" id="KW-0333">Golgi apparatus</keyword>
<organism evidence="12">
    <name type="scientific">Schistocephalus solidus</name>
    <name type="common">Tapeworm</name>
    <dbReference type="NCBI Taxonomy" id="70667"/>
    <lineage>
        <taxon>Eukaryota</taxon>
        <taxon>Metazoa</taxon>
        <taxon>Spiralia</taxon>
        <taxon>Lophotrochozoa</taxon>
        <taxon>Platyhelminthes</taxon>
        <taxon>Cestoda</taxon>
        <taxon>Eucestoda</taxon>
        <taxon>Diphyllobothriidea</taxon>
        <taxon>Diphyllobothriidae</taxon>
        <taxon>Schistocephalus</taxon>
    </lineage>
</organism>
<feature type="domain" description="Conserved oligomeric Golgi complex subunit 3 N-terminal" evidence="10">
    <location>
        <begin position="84"/>
        <end position="224"/>
    </location>
</feature>
<evidence type="ECO:0000256" key="1">
    <source>
        <dbReference type="ARBA" id="ARBA00004395"/>
    </source>
</evidence>
<feature type="domain" description="Conserved oligomeric Golgi complex subunit 3 C-terminal" evidence="11">
    <location>
        <begin position="244"/>
        <end position="583"/>
    </location>
</feature>
<evidence type="ECO:0000256" key="3">
    <source>
        <dbReference type="ARBA" id="ARBA00020976"/>
    </source>
</evidence>
<dbReference type="GO" id="GO:0017119">
    <property type="term" value="C:Golgi transport complex"/>
    <property type="evidence" value="ECO:0007669"/>
    <property type="project" value="TreeGrafter"/>
</dbReference>
<dbReference type="EMBL" id="GEEE01007659">
    <property type="protein sequence ID" value="JAP55566.1"/>
    <property type="molecule type" value="Transcribed_RNA"/>
</dbReference>
<protein>
    <recommendedName>
        <fullName evidence="3">Conserved oligomeric Golgi complex subunit 3</fullName>
    </recommendedName>
    <alternativeName>
        <fullName evidence="8">Component of oligomeric Golgi complex 3</fullName>
    </alternativeName>
</protein>
<dbReference type="PANTHER" id="PTHR13302">
    <property type="entry name" value="CONSERVED OLIGOMERIC GOLGI COMPLEX COMPONENT 3"/>
    <property type="match status" value="1"/>
</dbReference>
<dbReference type="Pfam" id="PF20671">
    <property type="entry name" value="COG3_C"/>
    <property type="match status" value="1"/>
</dbReference>
<evidence type="ECO:0000313" key="12">
    <source>
        <dbReference type="EMBL" id="JAP55566.1"/>
    </source>
</evidence>
<keyword evidence="7" id="KW-0472">Membrane</keyword>
<proteinExistence type="inferred from homology"/>
<dbReference type="PANTHER" id="PTHR13302:SF8">
    <property type="entry name" value="CONSERVED OLIGOMERIC GOLGI COMPLEX SUBUNIT 3"/>
    <property type="match status" value="1"/>
</dbReference>
<feature type="region of interest" description="Disordered" evidence="9">
    <location>
        <begin position="454"/>
        <end position="486"/>
    </location>
</feature>
<keyword evidence="5" id="KW-0653">Protein transport</keyword>
<dbReference type="GO" id="GO:0007030">
    <property type="term" value="P:Golgi organization"/>
    <property type="evidence" value="ECO:0007669"/>
    <property type="project" value="TreeGrafter"/>
</dbReference>
<evidence type="ECO:0000256" key="4">
    <source>
        <dbReference type="ARBA" id="ARBA00022448"/>
    </source>
</evidence>
<dbReference type="GO" id="GO:0000139">
    <property type="term" value="C:Golgi membrane"/>
    <property type="evidence" value="ECO:0007669"/>
    <property type="project" value="UniProtKB-SubCell"/>
</dbReference>
<dbReference type="GO" id="GO:0006891">
    <property type="term" value="P:intra-Golgi vesicle-mediated transport"/>
    <property type="evidence" value="ECO:0007669"/>
    <property type="project" value="TreeGrafter"/>
</dbReference>
<evidence type="ECO:0000256" key="6">
    <source>
        <dbReference type="ARBA" id="ARBA00023034"/>
    </source>
</evidence>
<dbReference type="InterPro" id="IPR048320">
    <property type="entry name" value="COG3_N"/>
</dbReference>
<accession>A0A0X3Q8J9</accession>
<comment type="similarity">
    <text evidence="2">Belongs to the COG3 family.</text>
</comment>
<evidence type="ECO:0000259" key="10">
    <source>
        <dbReference type="Pfam" id="PF04136"/>
    </source>
</evidence>
<evidence type="ECO:0000256" key="7">
    <source>
        <dbReference type="ARBA" id="ARBA00023136"/>
    </source>
</evidence>
<dbReference type="InterPro" id="IPR048685">
    <property type="entry name" value="COG3_C"/>
</dbReference>
<evidence type="ECO:0000256" key="2">
    <source>
        <dbReference type="ARBA" id="ARBA00009936"/>
    </source>
</evidence>
<comment type="subcellular location">
    <subcellularLocation>
        <location evidence="1">Golgi apparatus membrane</location>
        <topology evidence="1">Peripheral membrane protein</topology>
    </subcellularLocation>
</comment>
<gene>
    <name evidence="12" type="ORF">TR113729</name>
</gene>
<dbReference type="GO" id="GO:0006886">
    <property type="term" value="P:intracellular protein transport"/>
    <property type="evidence" value="ECO:0007669"/>
    <property type="project" value="InterPro"/>
</dbReference>
<keyword evidence="4" id="KW-0813">Transport</keyword>
<sequence length="772" mass="87300">MDNIFNSEETALSEKQSESVYYLSSTDFRPFPQKPRIHHESEHLAQSEEDTIEIELASQFYAWLGSLNATEERENSQQENILLEDFCRQEAYCLSIISRTDEILAKLRELKEKYDLVSRKTSSLHETCESILQTQNDLAQKAEEIEQILKHFTILTSIEAKLNAKNVVLSAERMLPVFDAVDSSIAFLERNLAFKDSPVYLSRFRACLTTAIHMVKDGVKNIIRRMIMELLELGDAITPENSFILLYGRFRSQGPRIRSLMSLLENRADRFPEFRDAVTECQTFYLSKREALVLPVAQASISDLICKYSGNHCELLRTTVSFMLHMCEDEIALFGRFFLPDATGVLNSMLANLCHCAYDSLRPFLIHANHIEILTELCSLLKQEFLETESVVNRADLEAFSQMCHNLLVDVRQRLIFRAHVYIKSQILDYSPSPGDLAYPEKLEMIEKIATGLQQSQSEGDGSAHTAEGVADGEDRAQQKVPSGIVQTPTDFHGMWYPTVRRALVCVSNLSRCLDVESFRGLAQNCTAACIESLVRAEKLIAARKTPSDGQLFLIKHLLVLREQLTPFNVEFKVKETSLDFSDLKSAAYQALPKLGSKFFDLSRANALLHVILEGPAVVEVDVDSRRQLDHQLKKTCEEFIEQSVRALTGNLPALLTRAKELASTSAKDVLGPPDRLRDEISGSLRLLNPPAPQVKGAQRPPHSNSLAVLRRKLLTYLTNPTTVTIIMRPIETGVVNSWRQLSTFVAQHYTEEDRMIIACPNDSQVRLLFHV</sequence>
<evidence type="ECO:0000256" key="9">
    <source>
        <dbReference type="SAM" id="MobiDB-lite"/>
    </source>
</evidence>
<evidence type="ECO:0000259" key="11">
    <source>
        <dbReference type="Pfam" id="PF20671"/>
    </source>
</evidence>
<dbReference type="GO" id="GO:0005801">
    <property type="term" value="C:cis-Golgi network"/>
    <property type="evidence" value="ECO:0007669"/>
    <property type="project" value="InterPro"/>
</dbReference>
<name>A0A0X3Q8J9_SCHSO</name>
<evidence type="ECO:0000256" key="8">
    <source>
        <dbReference type="ARBA" id="ARBA00031339"/>
    </source>
</evidence>
<dbReference type="Pfam" id="PF04136">
    <property type="entry name" value="COG3_N"/>
    <property type="match status" value="1"/>
</dbReference>
<dbReference type="InterPro" id="IPR007265">
    <property type="entry name" value="COG_su3"/>
</dbReference>
<dbReference type="AlphaFoldDB" id="A0A0X3Q8J9"/>
<reference evidence="12" key="1">
    <citation type="submission" date="2016-01" db="EMBL/GenBank/DDBJ databases">
        <title>Reference transcriptome for the parasite Schistocephalus solidus: insights into the molecular evolution of parasitism.</title>
        <authorList>
            <person name="Hebert F.O."/>
            <person name="Grambauer S."/>
            <person name="Barber I."/>
            <person name="Landry C.R."/>
            <person name="Aubin-Horth N."/>
        </authorList>
    </citation>
    <scope>NUCLEOTIDE SEQUENCE</scope>
</reference>
<evidence type="ECO:0000256" key="5">
    <source>
        <dbReference type="ARBA" id="ARBA00022927"/>
    </source>
</evidence>